<dbReference type="SUPFAM" id="SSF47413">
    <property type="entry name" value="lambda repressor-like DNA-binding domains"/>
    <property type="match status" value="1"/>
</dbReference>
<dbReference type="KEGG" id="maer:DAI18_10705"/>
<dbReference type="GO" id="GO:0003677">
    <property type="term" value="F:DNA binding"/>
    <property type="evidence" value="ECO:0007669"/>
    <property type="project" value="InterPro"/>
</dbReference>
<reference evidence="1 2" key="1">
    <citation type="submission" date="2018-04" db="EMBL/GenBank/DDBJ databases">
        <title>Denitrifier Microvirgula.</title>
        <authorList>
            <person name="Anderson E."/>
            <person name="Jang J."/>
            <person name="Ishii S."/>
        </authorList>
    </citation>
    <scope>NUCLEOTIDE SEQUENCE [LARGE SCALE GENOMIC DNA]</scope>
    <source>
        <strain evidence="1 2">BE2.4</strain>
    </source>
</reference>
<dbReference type="STRING" id="1122240.GCA_000620105_00174"/>
<sequence length="205" mass="22335">MNRKLKNPEFVQRVKWLIDTRYDGIPARLSDATGVSKAGLSKILNSGTQPFSRTVTKLVEGTGCTRDWLLDGDGEPFPGEPRLPAMAMSDALAATPAESWQQRCFIELYGHVCAMSGALPVAIEPERLARGIAVATRTAMPDSQLEPVALETAIVVVETRLAQRALRLTAEQRAVMALSCYQLNALAGGSSFDDILRVLLEDHVR</sequence>
<protein>
    <submittedName>
        <fullName evidence="1">Uncharacterized protein</fullName>
    </submittedName>
</protein>
<keyword evidence="2" id="KW-1185">Reference proteome</keyword>
<gene>
    <name evidence="1" type="ORF">DAI18_10705</name>
</gene>
<evidence type="ECO:0000313" key="1">
    <source>
        <dbReference type="EMBL" id="AVY94465.1"/>
    </source>
</evidence>
<dbReference type="Gene3D" id="1.10.260.40">
    <property type="entry name" value="lambda repressor-like DNA-binding domains"/>
    <property type="match status" value="1"/>
</dbReference>
<evidence type="ECO:0000313" key="2">
    <source>
        <dbReference type="Proteomes" id="UP000244173"/>
    </source>
</evidence>
<accession>A0A2S0PAV2</accession>
<name>A0A2S0PAV2_9NEIS</name>
<proteinExistence type="predicted"/>
<dbReference type="Proteomes" id="UP000244173">
    <property type="component" value="Chromosome"/>
</dbReference>
<organism evidence="1 2">
    <name type="scientific">Microvirgula aerodenitrificans</name>
    <dbReference type="NCBI Taxonomy" id="57480"/>
    <lineage>
        <taxon>Bacteria</taxon>
        <taxon>Pseudomonadati</taxon>
        <taxon>Pseudomonadota</taxon>
        <taxon>Betaproteobacteria</taxon>
        <taxon>Neisseriales</taxon>
        <taxon>Aquaspirillaceae</taxon>
        <taxon>Microvirgula</taxon>
    </lineage>
</organism>
<dbReference type="InterPro" id="IPR010982">
    <property type="entry name" value="Lambda_DNA-bd_dom_sf"/>
</dbReference>
<dbReference type="RefSeq" id="WP_107889413.1">
    <property type="nucleotide sequence ID" value="NZ_CP028519.1"/>
</dbReference>
<dbReference type="AlphaFoldDB" id="A0A2S0PAV2"/>
<dbReference type="EMBL" id="CP028519">
    <property type="protein sequence ID" value="AVY94465.1"/>
    <property type="molecule type" value="Genomic_DNA"/>
</dbReference>
<dbReference type="OrthoDB" id="1034290at2"/>